<sequence length="142" mass="15118">MRPASPAQPRPPPAARCPAVVERRIIDDDLRVLPGGPSNAQSPHPFALSQPTIQTWISHQPPGASHLATPDLSDLTPFINVSPSPAPPGLAALIGQRMAWSVLSPIRSSSAVRGRSYVLSALCYAPDPRMKPPTPTNRLGRT</sequence>
<keyword evidence="2" id="KW-1185">Reference proteome</keyword>
<reference evidence="1 2" key="1">
    <citation type="journal article" date="2016" name="Mol. Biol. Evol.">
        <title>Comparative Genomics of Early-Diverging Mushroom-Forming Fungi Provides Insights into the Origins of Lignocellulose Decay Capabilities.</title>
        <authorList>
            <person name="Nagy L.G."/>
            <person name="Riley R."/>
            <person name="Tritt A."/>
            <person name="Adam C."/>
            <person name="Daum C."/>
            <person name="Floudas D."/>
            <person name="Sun H."/>
            <person name="Yadav J.S."/>
            <person name="Pangilinan J."/>
            <person name="Larsson K.H."/>
            <person name="Matsuura K."/>
            <person name="Barry K."/>
            <person name="Labutti K."/>
            <person name="Kuo R."/>
            <person name="Ohm R.A."/>
            <person name="Bhattacharya S.S."/>
            <person name="Shirouzu T."/>
            <person name="Yoshinaga Y."/>
            <person name="Martin F.M."/>
            <person name="Grigoriev I.V."/>
            <person name="Hibbett D.S."/>
        </authorList>
    </citation>
    <scope>NUCLEOTIDE SEQUENCE [LARGE SCALE GENOMIC DNA]</scope>
    <source>
        <strain evidence="1 2">L-15889</strain>
    </source>
</reference>
<name>A0A165THS7_9APHY</name>
<dbReference type="Proteomes" id="UP000076727">
    <property type="component" value="Unassembled WGS sequence"/>
</dbReference>
<protein>
    <submittedName>
        <fullName evidence="1">Uncharacterized protein</fullName>
    </submittedName>
</protein>
<proteinExistence type="predicted"/>
<evidence type="ECO:0000313" key="2">
    <source>
        <dbReference type="Proteomes" id="UP000076727"/>
    </source>
</evidence>
<evidence type="ECO:0000313" key="1">
    <source>
        <dbReference type="EMBL" id="KZT73460.1"/>
    </source>
</evidence>
<gene>
    <name evidence="1" type="ORF">DAEQUDRAFT_761930</name>
</gene>
<dbReference type="EMBL" id="KV429036">
    <property type="protein sequence ID" value="KZT73460.1"/>
    <property type="molecule type" value="Genomic_DNA"/>
</dbReference>
<organism evidence="1 2">
    <name type="scientific">Daedalea quercina L-15889</name>
    <dbReference type="NCBI Taxonomy" id="1314783"/>
    <lineage>
        <taxon>Eukaryota</taxon>
        <taxon>Fungi</taxon>
        <taxon>Dikarya</taxon>
        <taxon>Basidiomycota</taxon>
        <taxon>Agaricomycotina</taxon>
        <taxon>Agaricomycetes</taxon>
        <taxon>Polyporales</taxon>
        <taxon>Fomitopsis</taxon>
    </lineage>
</organism>
<accession>A0A165THS7</accession>
<dbReference type="AlphaFoldDB" id="A0A165THS7"/>